<dbReference type="PANTHER" id="PTHR45029">
    <property type="entry name" value="CARBOXYLIC ESTER HYDROLASE-RELATED"/>
    <property type="match status" value="1"/>
</dbReference>
<dbReference type="eggNOG" id="KOG1516">
    <property type="taxonomic scope" value="Eukaryota"/>
</dbReference>
<name>A0A1I7UMT8_9PELO</name>
<dbReference type="Proteomes" id="UP000095282">
    <property type="component" value="Unplaced"/>
</dbReference>
<dbReference type="PROSITE" id="PS00122">
    <property type="entry name" value="CARBOXYLESTERASE_B_1"/>
    <property type="match status" value="1"/>
</dbReference>
<evidence type="ECO:0000256" key="2">
    <source>
        <dbReference type="ARBA" id="ARBA00022487"/>
    </source>
</evidence>
<dbReference type="Gene3D" id="3.40.50.1820">
    <property type="entry name" value="alpha/beta hydrolase"/>
    <property type="match status" value="1"/>
</dbReference>
<dbReference type="InterPro" id="IPR019826">
    <property type="entry name" value="Carboxylesterase_B_AS"/>
</dbReference>
<evidence type="ECO:0000256" key="3">
    <source>
        <dbReference type="ARBA" id="ARBA00022801"/>
    </source>
</evidence>
<dbReference type="Pfam" id="PF00135">
    <property type="entry name" value="COesterase"/>
    <property type="match status" value="1"/>
</dbReference>
<dbReference type="InterPro" id="IPR002018">
    <property type="entry name" value="CarbesteraseB"/>
</dbReference>
<dbReference type="EC" id="3.1.1.-" evidence="4"/>
<dbReference type="CDD" id="cd00312">
    <property type="entry name" value="Esterase_lipase"/>
    <property type="match status" value="1"/>
</dbReference>
<organism evidence="6 7">
    <name type="scientific">Caenorhabditis tropicalis</name>
    <dbReference type="NCBI Taxonomy" id="1561998"/>
    <lineage>
        <taxon>Eukaryota</taxon>
        <taxon>Metazoa</taxon>
        <taxon>Ecdysozoa</taxon>
        <taxon>Nematoda</taxon>
        <taxon>Chromadorea</taxon>
        <taxon>Rhabditida</taxon>
        <taxon>Rhabditina</taxon>
        <taxon>Rhabditomorpha</taxon>
        <taxon>Rhabditoidea</taxon>
        <taxon>Rhabditidae</taxon>
        <taxon>Peloderinae</taxon>
        <taxon>Caenorhabditis</taxon>
    </lineage>
</organism>
<keyword evidence="3 4" id="KW-0378">Hydrolase</keyword>
<proteinExistence type="inferred from homology"/>
<comment type="similarity">
    <text evidence="1 4">Belongs to the type-B carboxylesterase/lipase family.</text>
</comment>
<dbReference type="SUPFAM" id="SSF53474">
    <property type="entry name" value="alpha/beta-Hydrolases"/>
    <property type="match status" value="1"/>
</dbReference>
<feature type="domain" description="Carboxylesterase type B" evidence="5">
    <location>
        <begin position="14"/>
        <end position="530"/>
    </location>
</feature>
<dbReference type="WBParaSite" id="Csp11.Scaffold630.g17548.t1">
    <property type="protein sequence ID" value="Csp11.Scaffold630.g17548.t1"/>
    <property type="gene ID" value="Csp11.Scaffold630.g17548"/>
</dbReference>
<evidence type="ECO:0000256" key="4">
    <source>
        <dbReference type="RuleBase" id="RU361235"/>
    </source>
</evidence>
<keyword evidence="6" id="KW-1185">Reference proteome</keyword>
<evidence type="ECO:0000313" key="7">
    <source>
        <dbReference type="WBParaSite" id="Csp11.Scaffold630.g17548.t1"/>
    </source>
</evidence>
<dbReference type="InterPro" id="IPR029058">
    <property type="entry name" value="AB_hydrolase_fold"/>
</dbReference>
<dbReference type="STRING" id="1561998.A0A1I7UMT8"/>
<protein>
    <recommendedName>
        <fullName evidence="4">Carboxylic ester hydrolase</fullName>
        <ecNumber evidence="4">3.1.1.-</ecNumber>
    </recommendedName>
</protein>
<evidence type="ECO:0000259" key="5">
    <source>
        <dbReference type="Pfam" id="PF00135"/>
    </source>
</evidence>
<dbReference type="PANTHER" id="PTHR45029:SF3">
    <property type="entry name" value="ESTERASE CM06B1"/>
    <property type="match status" value="1"/>
</dbReference>
<reference evidence="7" key="1">
    <citation type="submission" date="2016-11" db="UniProtKB">
        <authorList>
            <consortium name="WormBaseParasite"/>
        </authorList>
    </citation>
    <scope>IDENTIFICATION</scope>
</reference>
<accession>A0A1I7UMT8</accession>
<dbReference type="GO" id="GO:0052689">
    <property type="term" value="F:carboxylic ester hydrolase activity"/>
    <property type="evidence" value="ECO:0007669"/>
    <property type="project" value="UniProtKB-KW"/>
</dbReference>
<evidence type="ECO:0000313" key="6">
    <source>
        <dbReference type="Proteomes" id="UP000095282"/>
    </source>
</evidence>
<dbReference type="AlphaFoldDB" id="A0A1I7UMT8"/>
<evidence type="ECO:0000256" key="1">
    <source>
        <dbReference type="ARBA" id="ARBA00005964"/>
    </source>
</evidence>
<keyword evidence="2" id="KW-0719">Serine esterase</keyword>
<dbReference type="InterPro" id="IPR043187">
    <property type="entry name" value="CM06B1-like"/>
</dbReference>
<sequence length="554" mass="61554">MGGFLSHLTPEENTEIVNATCGPVRGNIYKHNDVIVDGYLGIPYAKPPVGDLRFKKPVPADVWSETRNCFKYGPVCIQTGGFEEIAGPRQETPEEAGCLTLNVFAPRAPSSEFKNGRPVMVFIHGGGYELCGSADFCAYSLSGTLPLKDVVVVTLNYRLGAFGFFTTGDDVCRGNMGLWDQTLALKWVQQNISSFGGNPNLVTVLGQSAGGASTDLLSLSPHSRDLFKRFIPISGSAHCDFAMRTAENQAKIFREFAEFHGFTGGDSNALFKWYTEQSSETLSSVKKFKKSVSGFLTFIPNLDGDFFPKSLNELRREAPKKQMMIGVDEYEGLMLAMMNPAFSPPETGLQLAPKGLYGSDVVSNPDEAQKIFYEAYTRGIDKSDELALKKKLGEAIGDEFFNVGILQAAKSAAEHGNDVYLYVFAYTNPDGFGMWDGMLPFKAAVHCTELRYLLGEGVYSKFDPNEEDLKVLELTTTLFTNFAKYGNPNGKGNDSNEWKKYTLDHPERHFRISYPRSEMRDVYHEGRIQFLEKLDGESDKYQELIYGKKKSAKL</sequence>